<feature type="domain" description="OmpR/PhoB-type" evidence="5">
    <location>
        <begin position="17"/>
        <end position="93"/>
    </location>
</feature>
<dbReference type="InterPro" id="IPR036388">
    <property type="entry name" value="WH-like_DNA-bd_sf"/>
</dbReference>
<evidence type="ECO:0000256" key="2">
    <source>
        <dbReference type="ARBA" id="ARBA00023015"/>
    </source>
</evidence>
<gene>
    <name evidence="7" type="ORF">IW245_004008</name>
</gene>
<dbReference type="GO" id="GO:0006355">
    <property type="term" value="P:regulation of DNA-templated transcription"/>
    <property type="evidence" value="ECO:0007669"/>
    <property type="project" value="InterPro"/>
</dbReference>
<dbReference type="Pfam" id="PF03704">
    <property type="entry name" value="BTAD"/>
    <property type="match status" value="1"/>
</dbReference>
<evidence type="ECO:0000259" key="5">
    <source>
        <dbReference type="SMART" id="SM00862"/>
    </source>
</evidence>
<feature type="domain" description="Bacterial transcriptional activator" evidence="6">
    <location>
        <begin position="100"/>
        <end position="239"/>
    </location>
</feature>
<dbReference type="CDD" id="cd15831">
    <property type="entry name" value="BTAD"/>
    <property type="match status" value="1"/>
</dbReference>
<accession>A0A8J7GFD6</accession>
<keyword evidence="8" id="KW-1185">Reference proteome</keyword>
<evidence type="ECO:0000256" key="1">
    <source>
        <dbReference type="ARBA" id="ARBA00005820"/>
    </source>
</evidence>
<protein>
    <submittedName>
        <fullName evidence="7">DNA-binding SARP family transcriptional activator</fullName>
    </submittedName>
</protein>
<proteinExistence type="inferred from homology"/>
<evidence type="ECO:0000259" key="6">
    <source>
        <dbReference type="SMART" id="SM01043"/>
    </source>
</evidence>
<keyword evidence="2" id="KW-0805">Transcription regulation</keyword>
<keyword evidence="3 7" id="KW-0238">DNA-binding</keyword>
<dbReference type="GO" id="GO:0000160">
    <property type="term" value="P:phosphorelay signal transduction system"/>
    <property type="evidence" value="ECO:0007669"/>
    <property type="project" value="InterPro"/>
</dbReference>
<reference evidence="7" key="1">
    <citation type="submission" date="2020-11" db="EMBL/GenBank/DDBJ databases">
        <title>Sequencing the genomes of 1000 actinobacteria strains.</title>
        <authorList>
            <person name="Klenk H.-P."/>
        </authorList>
    </citation>
    <scope>NUCLEOTIDE SEQUENCE</scope>
    <source>
        <strain evidence="7">DSM 45356</strain>
    </source>
</reference>
<dbReference type="PANTHER" id="PTHR35807">
    <property type="entry name" value="TRANSCRIPTIONAL REGULATOR REDD-RELATED"/>
    <property type="match status" value="1"/>
</dbReference>
<dbReference type="Gene3D" id="1.10.10.10">
    <property type="entry name" value="Winged helix-like DNA-binding domain superfamily/Winged helix DNA-binding domain"/>
    <property type="match status" value="1"/>
</dbReference>
<comment type="caution">
    <text evidence="7">The sequence shown here is derived from an EMBL/GenBank/DDBJ whole genome shotgun (WGS) entry which is preliminary data.</text>
</comment>
<dbReference type="SUPFAM" id="SSF46894">
    <property type="entry name" value="C-terminal effector domain of the bipartite response regulators"/>
    <property type="match status" value="1"/>
</dbReference>
<sequence length="241" mass="26489">MPVFRVLGPVAVSRGGGDPAGILVAQQRALLAALLLRPDEWVAADRLVDVLWPAHAPRSPARRLSGHVFRLRALLTALTGEPRVESQPGGYRLRLHPGQLDLHVFEDLAERGRRAYIAGDPDLAALLLTEALAVWRAEPYADVPAELVAHAARGLRERRLMVHEHLVEAELARGRAEAVVPLVRGLLADTPRSERLWTQLITAYGRLERRADALAAYQQALLVLRELGPQVRAAHRLVQGA</sequence>
<dbReference type="SMART" id="SM01043">
    <property type="entry name" value="BTAD"/>
    <property type="match status" value="1"/>
</dbReference>
<dbReference type="InterPro" id="IPR016032">
    <property type="entry name" value="Sig_transdc_resp-reg_C-effctor"/>
</dbReference>
<dbReference type="SUPFAM" id="SSF48452">
    <property type="entry name" value="TPR-like"/>
    <property type="match status" value="1"/>
</dbReference>
<dbReference type="AlphaFoldDB" id="A0A8J7GFD6"/>
<dbReference type="InterPro" id="IPR005158">
    <property type="entry name" value="BTAD"/>
</dbReference>
<dbReference type="SMART" id="SM00862">
    <property type="entry name" value="Trans_reg_C"/>
    <property type="match status" value="1"/>
</dbReference>
<dbReference type="PANTHER" id="PTHR35807:SF1">
    <property type="entry name" value="TRANSCRIPTIONAL REGULATOR REDD"/>
    <property type="match status" value="1"/>
</dbReference>
<dbReference type="Proteomes" id="UP000622552">
    <property type="component" value="Unassembled WGS sequence"/>
</dbReference>
<dbReference type="InterPro" id="IPR051677">
    <property type="entry name" value="AfsR-DnrI-RedD_regulator"/>
</dbReference>
<keyword evidence="4" id="KW-0804">Transcription</keyword>
<dbReference type="Gene3D" id="1.25.40.10">
    <property type="entry name" value="Tetratricopeptide repeat domain"/>
    <property type="match status" value="1"/>
</dbReference>
<organism evidence="7 8">
    <name type="scientific">Longispora fulva</name>
    <dbReference type="NCBI Taxonomy" id="619741"/>
    <lineage>
        <taxon>Bacteria</taxon>
        <taxon>Bacillati</taxon>
        <taxon>Actinomycetota</taxon>
        <taxon>Actinomycetes</taxon>
        <taxon>Micromonosporales</taxon>
        <taxon>Micromonosporaceae</taxon>
        <taxon>Longispora</taxon>
    </lineage>
</organism>
<dbReference type="RefSeq" id="WP_197004636.1">
    <property type="nucleotide sequence ID" value="NZ_BONS01000024.1"/>
</dbReference>
<dbReference type="GO" id="GO:0003677">
    <property type="term" value="F:DNA binding"/>
    <property type="evidence" value="ECO:0007669"/>
    <property type="project" value="UniProtKB-KW"/>
</dbReference>
<evidence type="ECO:0000313" key="7">
    <source>
        <dbReference type="EMBL" id="MBG6137814.1"/>
    </source>
</evidence>
<evidence type="ECO:0000256" key="4">
    <source>
        <dbReference type="ARBA" id="ARBA00023163"/>
    </source>
</evidence>
<dbReference type="EMBL" id="JADOUF010000001">
    <property type="protein sequence ID" value="MBG6137814.1"/>
    <property type="molecule type" value="Genomic_DNA"/>
</dbReference>
<dbReference type="InterPro" id="IPR001867">
    <property type="entry name" value="OmpR/PhoB-type_DNA-bd"/>
</dbReference>
<name>A0A8J7GFD6_9ACTN</name>
<comment type="similarity">
    <text evidence="1">Belongs to the AfsR/DnrI/RedD regulatory family.</text>
</comment>
<dbReference type="InterPro" id="IPR011990">
    <property type="entry name" value="TPR-like_helical_dom_sf"/>
</dbReference>
<evidence type="ECO:0000256" key="3">
    <source>
        <dbReference type="ARBA" id="ARBA00023125"/>
    </source>
</evidence>
<evidence type="ECO:0000313" key="8">
    <source>
        <dbReference type="Proteomes" id="UP000622552"/>
    </source>
</evidence>